<protein>
    <submittedName>
        <fullName evidence="1">Uncharacterized protein</fullName>
    </submittedName>
</protein>
<dbReference type="EMBL" id="CP009416">
    <property type="protein sequence ID" value="AJD90411.1"/>
    <property type="molecule type" value="Genomic_DNA"/>
</dbReference>
<accession>A0A0B5AK61</accession>
<dbReference type="BioCyc" id="JESP1508404:G14D9-10326-MONOMER"/>
<name>A0A0B5AK61_9BACL</name>
<gene>
    <name evidence="1" type="ORF">JMA_10940</name>
</gene>
<evidence type="ECO:0000313" key="2">
    <source>
        <dbReference type="Proteomes" id="UP000031449"/>
    </source>
</evidence>
<dbReference type="KEGG" id="jeo:JMA_10940"/>
<proteinExistence type="predicted"/>
<keyword evidence="2" id="KW-1185">Reference proteome</keyword>
<dbReference type="HOGENOM" id="CLU_3252729_0_0_9"/>
<dbReference type="AlphaFoldDB" id="A0A0B5AK61"/>
<evidence type="ECO:0000313" key="1">
    <source>
        <dbReference type="EMBL" id="AJD90411.1"/>
    </source>
</evidence>
<dbReference type="Proteomes" id="UP000031449">
    <property type="component" value="Chromosome"/>
</dbReference>
<reference evidence="1 2" key="1">
    <citation type="submission" date="2014-08" db="EMBL/GenBank/DDBJ databases">
        <title>Complete genome of a marine bacteria Jeotgalibacillus malaysiensis.</title>
        <authorList>
            <person name="Yaakop A.S."/>
            <person name="Chan K.-G."/>
            <person name="Goh K.M."/>
        </authorList>
    </citation>
    <scope>NUCLEOTIDE SEQUENCE [LARGE SCALE GENOMIC DNA]</scope>
    <source>
        <strain evidence="1 2">D5</strain>
    </source>
</reference>
<organism evidence="1 2">
    <name type="scientific">Jeotgalibacillus malaysiensis</name>
    <dbReference type="NCBI Taxonomy" id="1508404"/>
    <lineage>
        <taxon>Bacteria</taxon>
        <taxon>Bacillati</taxon>
        <taxon>Bacillota</taxon>
        <taxon>Bacilli</taxon>
        <taxon>Bacillales</taxon>
        <taxon>Caryophanaceae</taxon>
        <taxon>Jeotgalibacillus</taxon>
    </lineage>
</organism>
<sequence length="42" mass="4669">MIQGGDPIKHWSDSMLPGDKSVMLNQRSADPYNRINESIIPG</sequence>